<organism evidence="1">
    <name type="scientific">Quercus suber</name>
    <name type="common">Cork oak</name>
    <dbReference type="NCBI Taxonomy" id="58331"/>
    <lineage>
        <taxon>Eukaryota</taxon>
        <taxon>Viridiplantae</taxon>
        <taxon>Streptophyta</taxon>
        <taxon>Embryophyta</taxon>
        <taxon>Tracheophyta</taxon>
        <taxon>Spermatophyta</taxon>
        <taxon>Magnoliopsida</taxon>
        <taxon>eudicotyledons</taxon>
        <taxon>Gunneridae</taxon>
        <taxon>Pentapetalae</taxon>
        <taxon>rosids</taxon>
        <taxon>fabids</taxon>
        <taxon>Fagales</taxon>
        <taxon>Fagaceae</taxon>
        <taxon>Quercus</taxon>
    </lineage>
</organism>
<evidence type="ECO:0000313" key="1">
    <source>
        <dbReference type="EMBL" id="KAK7861130.1"/>
    </source>
</evidence>
<reference evidence="1" key="3">
    <citation type="submission" date="2023-07" db="EMBL/GenBank/DDBJ databases">
        <title>An improved reference 1 genome and first organelle genomes of Quercus suber.</title>
        <authorList>
            <consortium name="Genosuber Consortium"/>
            <person name="Usie A."/>
            <person name="Serra O."/>
            <person name="Barros P."/>
        </authorList>
    </citation>
    <scope>NUCLEOTIDE SEQUENCE</scope>
    <source>
        <strain evidence="1">HL8</strain>
        <tissue evidence="1">Leaves</tissue>
    </source>
</reference>
<dbReference type="AlphaFoldDB" id="A0AAW0MBR0"/>
<comment type="caution">
    <text evidence="1">The sequence shown here is derived from an EMBL/GenBank/DDBJ whole genome shotgun (WGS) entry which is preliminary data.</text>
</comment>
<dbReference type="EMBL" id="PKMF04000003">
    <property type="protein sequence ID" value="KAK7861130.1"/>
    <property type="molecule type" value="Genomic_DNA"/>
</dbReference>
<proteinExistence type="predicted"/>
<sequence>MTTTIILNSLLPLPPPLTHSPSWLTRYTTSFPLRYSTTISCNVQTVILPTFKTPQPHKKYSPFFLLCYFLYKDDA</sequence>
<reference evidence="1" key="1">
    <citation type="submission" date="2017-12" db="EMBL/GenBank/DDBJ databases">
        <authorList>
            <person name="Barbosa P."/>
            <person name="Usie A."/>
            <person name="Ramos A.M."/>
        </authorList>
    </citation>
    <scope>NUCLEOTIDE SEQUENCE</scope>
    <source>
        <strain evidence="1">HL8</strain>
        <tissue evidence="1">Leaves</tissue>
    </source>
</reference>
<reference evidence="1" key="2">
    <citation type="journal article" date="2018" name="Sci. Data">
        <title>The draft genome sequence of cork oak.</title>
        <authorList>
            <person name="Ramos A.M."/>
            <person name="Usie A."/>
            <person name="Barbosa P."/>
            <person name="Barros P.M."/>
            <person name="Capote T."/>
            <person name="Chaves I."/>
            <person name="Simoes F."/>
            <person name="Abreu I."/>
            <person name="Carrasquinho I."/>
            <person name="Faro C."/>
            <person name="Guimaraes J.B."/>
            <person name="Mendonca D."/>
            <person name="Nobrega F."/>
            <person name="Rodrigues L."/>
            <person name="Saibo N.J.M."/>
            <person name="Varela M.C."/>
            <person name="Egas C."/>
            <person name="Matos J."/>
            <person name="Miguel C.M."/>
            <person name="Oliveira M.M."/>
            <person name="Ricardo C.P."/>
            <person name="Goncalves S."/>
        </authorList>
    </citation>
    <scope>NUCLEOTIDE SEQUENCE [LARGE SCALE GENOMIC DNA]</scope>
    <source>
        <strain evidence="1">HL8</strain>
    </source>
</reference>
<name>A0AAW0MBR0_QUESU</name>
<protein>
    <submittedName>
        <fullName evidence="1">Uncharacterized protein</fullName>
    </submittedName>
</protein>
<accession>A0AAW0MBR0</accession>
<gene>
    <name evidence="1" type="ORF">CFP56_024348</name>
</gene>